<evidence type="ECO:0000256" key="1">
    <source>
        <dbReference type="SAM" id="Phobius"/>
    </source>
</evidence>
<name>A0AAV1EIY9_XYRNO</name>
<feature type="transmembrane region" description="Helical" evidence="1">
    <location>
        <begin position="20"/>
        <end position="41"/>
    </location>
</feature>
<accession>A0AAV1EIY9</accession>
<keyword evidence="1" id="KW-0812">Transmembrane</keyword>
<keyword evidence="1" id="KW-1133">Transmembrane helix</keyword>
<dbReference type="Proteomes" id="UP001178508">
    <property type="component" value="Chromosome 1"/>
</dbReference>
<reference evidence="2" key="1">
    <citation type="submission" date="2023-08" db="EMBL/GenBank/DDBJ databases">
        <authorList>
            <person name="Alioto T."/>
            <person name="Alioto T."/>
            <person name="Gomez Garrido J."/>
        </authorList>
    </citation>
    <scope>NUCLEOTIDE SEQUENCE</scope>
</reference>
<sequence>MALHGHASTLPVAVLGPNALAYSVVLGLNLISSVGMIINVADKEYSFKSMPSVAYPFQPGSAHYTQTRDRDKKVTQMTPNRSALNLSLISSVPPPILSLEPA</sequence>
<gene>
    <name evidence="2" type="ORF">XNOV1_A039814</name>
</gene>
<dbReference type="AlphaFoldDB" id="A0AAV1EIY9"/>
<keyword evidence="3" id="KW-1185">Reference proteome</keyword>
<protein>
    <submittedName>
        <fullName evidence="2">Uncharacterized protein</fullName>
    </submittedName>
</protein>
<proteinExistence type="predicted"/>
<evidence type="ECO:0000313" key="2">
    <source>
        <dbReference type="EMBL" id="CAJ1048695.1"/>
    </source>
</evidence>
<organism evidence="2 3">
    <name type="scientific">Xyrichtys novacula</name>
    <name type="common">Pearly razorfish</name>
    <name type="synonym">Hemipteronotus novacula</name>
    <dbReference type="NCBI Taxonomy" id="13765"/>
    <lineage>
        <taxon>Eukaryota</taxon>
        <taxon>Metazoa</taxon>
        <taxon>Chordata</taxon>
        <taxon>Craniata</taxon>
        <taxon>Vertebrata</taxon>
        <taxon>Euteleostomi</taxon>
        <taxon>Actinopterygii</taxon>
        <taxon>Neopterygii</taxon>
        <taxon>Teleostei</taxon>
        <taxon>Neoteleostei</taxon>
        <taxon>Acanthomorphata</taxon>
        <taxon>Eupercaria</taxon>
        <taxon>Labriformes</taxon>
        <taxon>Labridae</taxon>
        <taxon>Xyrichtys</taxon>
    </lineage>
</organism>
<dbReference type="EMBL" id="OY660864">
    <property type="protein sequence ID" value="CAJ1048695.1"/>
    <property type="molecule type" value="Genomic_DNA"/>
</dbReference>
<keyword evidence="1" id="KW-0472">Membrane</keyword>
<evidence type="ECO:0000313" key="3">
    <source>
        <dbReference type="Proteomes" id="UP001178508"/>
    </source>
</evidence>